<proteinExistence type="predicted"/>
<protein>
    <submittedName>
        <fullName evidence="4">LAETG motif-containing sortase-dependent surface protein</fullName>
    </submittedName>
</protein>
<dbReference type="PROSITE" id="PS51318">
    <property type="entry name" value="TAT"/>
    <property type="match status" value="1"/>
</dbReference>
<organism evidence="4 5">
    <name type="scientific">Streptodolium elevatio</name>
    <dbReference type="NCBI Taxonomy" id="3157996"/>
    <lineage>
        <taxon>Bacteria</taxon>
        <taxon>Bacillati</taxon>
        <taxon>Actinomycetota</taxon>
        <taxon>Actinomycetes</taxon>
        <taxon>Kitasatosporales</taxon>
        <taxon>Streptomycetaceae</taxon>
        <taxon>Streptodolium</taxon>
    </lineage>
</organism>
<gene>
    <name evidence="4" type="ORF">AB0C36_06555</name>
</gene>
<feature type="signal peptide" evidence="3">
    <location>
        <begin position="1"/>
        <end position="35"/>
    </location>
</feature>
<feature type="region of interest" description="Disordered" evidence="1">
    <location>
        <begin position="452"/>
        <end position="506"/>
    </location>
</feature>
<keyword evidence="2" id="KW-0812">Transmembrane</keyword>
<feature type="transmembrane region" description="Helical" evidence="2">
    <location>
        <begin position="511"/>
        <end position="531"/>
    </location>
</feature>
<dbReference type="Proteomes" id="UP001551482">
    <property type="component" value="Unassembled WGS sequence"/>
</dbReference>
<keyword evidence="2" id="KW-1133">Transmembrane helix</keyword>
<evidence type="ECO:0000313" key="5">
    <source>
        <dbReference type="Proteomes" id="UP001551482"/>
    </source>
</evidence>
<dbReference type="InterPro" id="IPR006311">
    <property type="entry name" value="TAT_signal"/>
</dbReference>
<dbReference type="NCBIfam" id="TIGR01167">
    <property type="entry name" value="LPXTG_anchor"/>
    <property type="match status" value="1"/>
</dbReference>
<accession>A0ABV3DBN6</accession>
<keyword evidence="5" id="KW-1185">Reference proteome</keyword>
<dbReference type="RefSeq" id="WP_358350153.1">
    <property type="nucleotide sequence ID" value="NZ_JBEZFP010000011.1"/>
</dbReference>
<keyword evidence="3" id="KW-0732">Signal</keyword>
<sequence length="541" mass="54272">MLPNLRRRTRMLAVGATLGATAGLAVGGAAPAAHADEGPERGVHVQAIDALVASRAVGGGDFKMQWVRVSNNNPAPARDLVVNVDASALSGVAEVKWPEECKGAGLTAKCEVDALGSYSQATLWLGFRALPGAADGTTRTVKYSGTTANVGDVKPTTQQIEIASGVDLVASQNTEREGAVPGSKVDVPVSVRNVGNRPADGVTIGLWSSQGLAFSERYENCRYSDYGNGNVIGTCQFDQTLEPGVTYELEKPIPLKLDADTVRGRFTYSAHAGASAAKSAADAGAKAGTAGALKLVKKASPQAAARELDTSDNTSQTTVWTTLKADPAVSDVSVTGAAGTVAQAKITVQNKGTGLTDNNGGIGGLSFDVPDGAEVAKLPEYCTTYSDAGKARVSCTILESVKPGGSLDVPFELKLVRATGASVGAIEFDTAIDLPGFNADTSNDKAELTLTVTGSGTTTGGSTSTGGSSGNGSGTSGGSTGQNGGAAAAGAQPPADNGPELAETGGSSSTALIAGVGGGLLVVAAAAFVVVRRRRSGDVAV</sequence>
<evidence type="ECO:0000313" key="4">
    <source>
        <dbReference type="EMBL" id="MEU8133154.1"/>
    </source>
</evidence>
<evidence type="ECO:0000256" key="2">
    <source>
        <dbReference type="SAM" id="Phobius"/>
    </source>
</evidence>
<dbReference type="NCBIfam" id="NF041528">
    <property type="entry name" value="strep_LAETG"/>
    <property type="match status" value="1"/>
</dbReference>
<dbReference type="InterPro" id="IPR013783">
    <property type="entry name" value="Ig-like_fold"/>
</dbReference>
<evidence type="ECO:0000256" key="1">
    <source>
        <dbReference type="SAM" id="MobiDB-lite"/>
    </source>
</evidence>
<dbReference type="EMBL" id="JBEZFP010000011">
    <property type="protein sequence ID" value="MEU8133154.1"/>
    <property type="molecule type" value="Genomic_DNA"/>
</dbReference>
<comment type="caution">
    <text evidence="4">The sequence shown here is derived from an EMBL/GenBank/DDBJ whole genome shotgun (WGS) entry which is preliminary data.</text>
</comment>
<evidence type="ECO:0000256" key="3">
    <source>
        <dbReference type="SAM" id="SignalP"/>
    </source>
</evidence>
<feature type="compositionally biased region" description="Gly residues" evidence="1">
    <location>
        <begin position="457"/>
        <end position="484"/>
    </location>
</feature>
<keyword evidence="2" id="KW-0472">Membrane</keyword>
<reference evidence="4 5" key="1">
    <citation type="submission" date="2024-06" db="EMBL/GenBank/DDBJ databases">
        <title>The Natural Products Discovery Center: Release of the First 8490 Sequenced Strains for Exploring Actinobacteria Biosynthetic Diversity.</title>
        <authorList>
            <person name="Kalkreuter E."/>
            <person name="Kautsar S.A."/>
            <person name="Yang D."/>
            <person name="Bader C.D."/>
            <person name="Teijaro C.N."/>
            <person name="Fluegel L."/>
            <person name="Davis C.M."/>
            <person name="Simpson J.R."/>
            <person name="Lauterbach L."/>
            <person name="Steele A.D."/>
            <person name="Gui C."/>
            <person name="Meng S."/>
            <person name="Li G."/>
            <person name="Viehrig K."/>
            <person name="Ye F."/>
            <person name="Su P."/>
            <person name="Kiefer A.F."/>
            <person name="Nichols A."/>
            <person name="Cepeda A.J."/>
            <person name="Yan W."/>
            <person name="Fan B."/>
            <person name="Jiang Y."/>
            <person name="Adhikari A."/>
            <person name="Zheng C.-J."/>
            <person name="Schuster L."/>
            <person name="Cowan T.M."/>
            <person name="Smanski M.J."/>
            <person name="Chevrette M.G."/>
            <person name="De Carvalho L.P.S."/>
            <person name="Shen B."/>
        </authorList>
    </citation>
    <scope>NUCLEOTIDE SEQUENCE [LARGE SCALE GENOMIC DNA]</scope>
    <source>
        <strain evidence="4 5">NPDC048946</strain>
    </source>
</reference>
<name>A0ABV3DBN6_9ACTN</name>
<feature type="chain" id="PRO_5046318488" evidence="3">
    <location>
        <begin position="36"/>
        <end position="541"/>
    </location>
</feature>
<dbReference type="Gene3D" id="2.60.40.10">
    <property type="entry name" value="Immunoglobulins"/>
    <property type="match status" value="1"/>
</dbReference>